<accession>A0ABD0YXQ1</accession>
<evidence type="ECO:0000256" key="1">
    <source>
        <dbReference type="SAM" id="MobiDB-lite"/>
    </source>
</evidence>
<feature type="region of interest" description="Disordered" evidence="1">
    <location>
        <begin position="1"/>
        <end position="34"/>
    </location>
</feature>
<protein>
    <submittedName>
        <fullName evidence="2">Uncharacterized protein</fullName>
    </submittedName>
</protein>
<keyword evidence="3" id="KW-1185">Reference proteome</keyword>
<dbReference type="Proteomes" id="UP001558652">
    <property type="component" value="Unassembled WGS sequence"/>
</dbReference>
<dbReference type="AlphaFoldDB" id="A0ABD0YXQ1"/>
<name>A0ABD0YXQ1_9HEMI</name>
<proteinExistence type="predicted"/>
<gene>
    <name evidence="2" type="ORF">AAG570_000647</name>
</gene>
<comment type="caution">
    <text evidence="2">The sequence shown here is derived from an EMBL/GenBank/DDBJ whole genome shotgun (WGS) entry which is preliminary data.</text>
</comment>
<reference evidence="2 3" key="1">
    <citation type="submission" date="2024-07" db="EMBL/GenBank/DDBJ databases">
        <title>Chromosome-level genome assembly of the water stick insect Ranatra chinensis (Heteroptera: Nepidae).</title>
        <authorList>
            <person name="Liu X."/>
        </authorList>
    </citation>
    <scope>NUCLEOTIDE SEQUENCE [LARGE SCALE GENOMIC DNA]</scope>
    <source>
        <strain evidence="2">Cailab_2021Rc</strain>
        <tissue evidence="2">Muscle</tissue>
    </source>
</reference>
<evidence type="ECO:0000313" key="3">
    <source>
        <dbReference type="Proteomes" id="UP001558652"/>
    </source>
</evidence>
<evidence type="ECO:0000313" key="2">
    <source>
        <dbReference type="EMBL" id="KAL1140717.1"/>
    </source>
</evidence>
<sequence>MASKRRNMFQKNKSRRRRKMDLDKEGSPLPEGFGVFWGRSERGVNCITGRSGTGTLEPEDTPPLGGSQLESAPNVDNAYTVPRRTRWSAGITVNITTFTRLTQGADILSLQELVLCPDLPLPVGNGTSST</sequence>
<organism evidence="2 3">
    <name type="scientific">Ranatra chinensis</name>
    <dbReference type="NCBI Taxonomy" id="642074"/>
    <lineage>
        <taxon>Eukaryota</taxon>
        <taxon>Metazoa</taxon>
        <taxon>Ecdysozoa</taxon>
        <taxon>Arthropoda</taxon>
        <taxon>Hexapoda</taxon>
        <taxon>Insecta</taxon>
        <taxon>Pterygota</taxon>
        <taxon>Neoptera</taxon>
        <taxon>Paraneoptera</taxon>
        <taxon>Hemiptera</taxon>
        <taxon>Heteroptera</taxon>
        <taxon>Panheteroptera</taxon>
        <taxon>Nepomorpha</taxon>
        <taxon>Nepidae</taxon>
        <taxon>Ranatrinae</taxon>
        <taxon>Ranatra</taxon>
    </lineage>
</organism>
<feature type="compositionally biased region" description="Basic residues" evidence="1">
    <location>
        <begin position="1"/>
        <end position="19"/>
    </location>
</feature>
<feature type="region of interest" description="Disordered" evidence="1">
    <location>
        <begin position="48"/>
        <end position="74"/>
    </location>
</feature>
<dbReference type="EMBL" id="JBFDAA010000001">
    <property type="protein sequence ID" value="KAL1140717.1"/>
    <property type="molecule type" value="Genomic_DNA"/>
</dbReference>